<evidence type="ECO:0000313" key="2">
    <source>
        <dbReference type="Proteomes" id="UP001434883"/>
    </source>
</evidence>
<organism evidence="1 2">
    <name type="scientific">Xenoophorus captivus</name>
    <dbReference type="NCBI Taxonomy" id="1517983"/>
    <lineage>
        <taxon>Eukaryota</taxon>
        <taxon>Metazoa</taxon>
        <taxon>Chordata</taxon>
        <taxon>Craniata</taxon>
        <taxon>Vertebrata</taxon>
        <taxon>Euteleostomi</taxon>
        <taxon>Actinopterygii</taxon>
        <taxon>Neopterygii</taxon>
        <taxon>Teleostei</taxon>
        <taxon>Neoteleostei</taxon>
        <taxon>Acanthomorphata</taxon>
        <taxon>Ovalentaria</taxon>
        <taxon>Atherinomorphae</taxon>
        <taxon>Cyprinodontiformes</taxon>
        <taxon>Goodeidae</taxon>
        <taxon>Xenoophorus</taxon>
    </lineage>
</organism>
<evidence type="ECO:0000313" key="1">
    <source>
        <dbReference type="EMBL" id="MEQ2197987.1"/>
    </source>
</evidence>
<name>A0ABV0QQ76_9TELE</name>
<dbReference type="EMBL" id="JAHRIN010018464">
    <property type="protein sequence ID" value="MEQ2197987.1"/>
    <property type="molecule type" value="Genomic_DNA"/>
</dbReference>
<keyword evidence="2" id="KW-1185">Reference proteome</keyword>
<gene>
    <name evidence="1" type="ORF">XENOCAPTIV_006002</name>
</gene>
<accession>A0ABV0QQ76</accession>
<reference evidence="1 2" key="1">
    <citation type="submission" date="2021-06" db="EMBL/GenBank/DDBJ databases">
        <authorList>
            <person name="Palmer J.M."/>
        </authorList>
    </citation>
    <scope>NUCLEOTIDE SEQUENCE [LARGE SCALE GENOMIC DNA]</scope>
    <source>
        <strain evidence="1 2">XC_2019</strain>
        <tissue evidence="1">Muscle</tissue>
    </source>
</reference>
<sequence>MVNKILILCVVLSIYFYFKKILFVCENLPLINVKILQTTLAPFLNCGQGLNKIIQWATHDLTFCIVALVVCSESFVWLERDPPHSADTFFSRIALYLAPSTLTFFTVPAEVNVCLQHAL</sequence>
<dbReference type="Proteomes" id="UP001434883">
    <property type="component" value="Unassembled WGS sequence"/>
</dbReference>
<protein>
    <submittedName>
        <fullName evidence="1">Uncharacterized protein</fullName>
    </submittedName>
</protein>
<proteinExistence type="predicted"/>
<comment type="caution">
    <text evidence="1">The sequence shown here is derived from an EMBL/GenBank/DDBJ whole genome shotgun (WGS) entry which is preliminary data.</text>
</comment>